<name>A0A7C9BIF5_9BACT</name>
<keyword evidence="5 6" id="KW-0472">Membrane</keyword>
<evidence type="ECO:0000256" key="6">
    <source>
        <dbReference type="SAM" id="Phobius"/>
    </source>
</evidence>
<feature type="transmembrane region" description="Helical" evidence="6">
    <location>
        <begin position="245"/>
        <end position="263"/>
    </location>
</feature>
<protein>
    <submittedName>
        <fullName evidence="7">MFS transporter</fullName>
    </submittedName>
</protein>
<gene>
    <name evidence="7" type="ORF">GBK04_21855</name>
</gene>
<feature type="transmembrane region" description="Helical" evidence="6">
    <location>
        <begin position="287"/>
        <end position="311"/>
    </location>
</feature>
<feature type="transmembrane region" description="Helical" evidence="6">
    <location>
        <begin position="7"/>
        <end position="27"/>
    </location>
</feature>
<dbReference type="InterPro" id="IPR036259">
    <property type="entry name" value="MFS_trans_sf"/>
</dbReference>
<keyword evidence="8" id="KW-1185">Reference proteome</keyword>
<organism evidence="7 8">
    <name type="scientific">Salmonirosea aquatica</name>
    <dbReference type="NCBI Taxonomy" id="2654236"/>
    <lineage>
        <taxon>Bacteria</taxon>
        <taxon>Pseudomonadati</taxon>
        <taxon>Bacteroidota</taxon>
        <taxon>Cytophagia</taxon>
        <taxon>Cytophagales</taxon>
        <taxon>Spirosomataceae</taxon>
        <taxon>Salmonirosea</taxon>
    </lineage>
</organism>
<dbReference type="Gene3D" id="1.20.1250.20">
    <property type="entry name" value="MFS general substrate transporter like domains"/>
    <property type="match status" value="1"/>
</dbReference>
<dbReference type="GO" id="GO:0016020">
    <property type="term" value="C:membrane"/>
    <property type="evidence" value="ECO:0007669"/>
    <property type="project" value="UniProtKB-SubCell"/>
</dbReference>
<feature type="transmembrane region" description="Helical" evidence="6">
    <location>
        <begin position="375"/>
        <end position="391"/>
    </location>
</feature>
<feature type="transmembrane region" description="Helical" evidence="6">
    <location>
        <begin position="343"/>
        <end position="363"/>
    </location>
</feature>
<dbReference type="Pfam" id="PF07690">
    <property type="entry name" value="MFS_1"/>
    <property type="match status" value="1"/>
</dbReference>
<dbReference type="Proteomes" id="UP000479293">
    <property type="component" value="Unassembled WGS sequence"/>
</dbReference>
<dbReference type="PANTHER" id="PTHR19432:SF35">
    <property type="entry name" value="SOLUTE CARRIER FAMILY 45 MEMBER 3 ISOFORM X1"/>
    <property type="match status" value="1"/>
</dbReference>
<evidence type="ECO:0000256" key="3">
    <source>
        <dbReference type="ARBA" id="ARBA00022692"/>
    </source>
</evidence>
<feature type="transmembrane region" description="Helical" evidence="6">
    <location>
        <begin position="81"/>
        <end position="98"/>
    </location>
</feature>
<evidence type="ECO:0000256" key="5">
    <source>
        <dbReference type="ARBA" id="ARBA00023136"/>
    </source>
</evidence>
<dbReference type="PANTHER" id="PTHR19432">
    <property type="entry name" value="SUGAR TRANSPORTER"/>
    <property type="match status" value="1"/>
</dbReference>
<keyword evidence="4 6" id="KW-1133">Transmembrane helix</keyword>
<keyword evidence="2" id="KW-0813">Transport</keyword>
<dbReference type="InterPro" id="IPR011701">
    <property type="entry name" value="MFS"/>
</dbReference>
<accession>A0A7C9BIF5</accession>
<evidence type="ECO:0000313" key="8">
    <source>
        <dbReference type="Proteomes" id="UP000479293"/>
    </source>
</evidence>
<dbReference type="SUPFAM" id="SSF103473">
    <property type="entry name" value="MFS general substrate transporter"/>
    <property type="match status" value="1"/>
</dbReference>
<feature type="transmembrane region" description="Helical" evidence="6">
    <location>
        <begin position="318"/>
        <end position="337"/>
    </location>
</feature>
<feature type="transmembrane region" description="Helical" evidence="6">
    <location>
        <begin position="47"/>
        <end position="69"/>
    </location>
</feature>
<comment type="subcellular location">
    <subcellularLocation>
        <location evidence="1">Membrane</location>
        <topology evidence="1">Multi-pass membrane protein</topology>
    </subcellularLocation>
</comment>
<feature type="transmembrane region" description="Helical" evidence="6">
    <location>
        <begin position="142"/>
        <end position="168"/>
    </location>
</feature>
<evidence type="ECO:0000256" key="2">
    <source>
        <dbReference type="ARBA" id="ARBA00022448"/>
    </source>
</evidence>
<dbReference type="GO" id="GO:0022857">
    <property type="term" value="F:transmembrane transporter activity"/>
    <property type="evidence" value="ECO:0007669"/>
    <property type="project" value="InterPro"/>
</dbReference>
<evidence type="ECO:0000256" key="4">
    <source>
        <dbReference type="ARBA" id="ARBA00022989"/>
    </source>
</evidence>
<proteinExistence type="predicted"/>
<dbReference type="AlphaFoldDB" id="A0A7C9BIF5"/>
<sequence length="448" mass="49342">MNLRKPALSFGQIINMNFGFFGLQYSFGLQQANMSPIYSYLGADESSLPLLWLAGPMTGLIVQPIIGAMSDKTITRWGRRTPYFLIGAIFCSLSLLIMPFSSSVWMAASILWILDAANNITQEPYRAFVSDKLDKTQHSLGFLTQSAFTGLGQTLSYLTPFLLINFFAVSESGRIGRIPTSTLVAFLIGSVVSITSILWTLKTTREIPLTEAEKAKIRASPAGVRSTFAEIFEALRDMPLTMKTMAPMMLFSWYAMFIYWQYIAKCVSQTLYGTIDSESPLFRKAEIWVGPMGAFYNAVAFISAFGLAYLARQYGPKYLHGLCLASAGIGLLALPYLHDRYLLLLPMLGVGLSWASMMGNPYIMLAGSIPPERTGVYMGIFNMFIVIPMLLETFTMPMYYKAWLGDSPVNAIRLAGLLLVLAALSVLFIKIKKGAVAGEPGFVGSVGH</sequence>
<evidence type="ECO:0000256" key="1">
    <source>
        <dbReference type="ARBA" id="ARBA00004141"/>
    </source>
</evidence>
<dbReference type="RefSeq" id="WP_152763385.1">
    <property type="nucleotide sequence ID" value="NZ_WHLY01000002.1"/>
</dbReference>
<comment type="caution">
    <text evidence="7">The sequence shown here is derived from an EMBL/GenBank/DDBJ whole genome shotgun (WGS) entry which is preliminary data.</text>
</comment>
<reference evidence="7 8" key="1">
    <citation type="submission" date="2019-10" db="EMBL/GenBank/DDBJ databases">
        <title>Draft Genome Sequence of Cytophagaceae sp. SJW1-29.</title>
        <authorList>
            <person name="Choi A."/>
        </authorList>
    </citation>
    <scope>NUCLEOTIDE SEQUENCE [LARGE SCALE GENOMIC DNA]</scope>
    <source>
        <strain evidence="7 8">SJW1-29</strain>
    </source>
</reference>
<feature type="transmembrane region" description="Helical" evidence="6">
    <location>
        <begin position="411"/>
        <end position="429"/>
    </location>
</feature>
<dbReference type="EMBL" id="WHLY01000002">
    <property type="protein sequence ID" value="MPR35921.1"/>
    <property type="molecule type" value="Genomic_DNA"/>
</dbReference>
<keyword evidence="3 6" id="KW-0812">Transmembrane</keyword>
<evidence type="ECO:0000313" key="7">
    <source>
        <dbReference type="EMBL" id="MPR35921.1"/>
    </source>
</evidence>